<evidence type="ECO:0000256" key="1">
    <source>
        <dbReference type="ARBA" id="ARBA00007381"/>
    </source>
</evidence>
<evidence type="ECO:0000256" key="4">
    <source>
        <dbReference type="ARBA" id="ARBA00023016"/>
    </source>
</evidence>
<comment type="similarity">
    <text evidence="1">Belongs to the heat shock protein 70 family.</text>
</comment>
<evidence type="ECO:0000313" key="7">
    <source>
        <dbReference type="Proteomes" id="UP000199623"/>
    </source>
</evidence>
<keyword evidence="3" id="KW-0067">ATP-binding</keyword>
<dbReference type="RefSeq" id="WP_090054556.1">
    <property type="nucleotide sequence ID" value="NZ_FNCC01000013.1"/>
</dbReference>
<dbReference type="InterPro" id="IPR018181">
    <property type="entry name" value="Heat_shock_70_CS"/>
</dbReference>
<accession>A0A1G7Y6S3</accession>
<dbReference type="PANTHER" id="PTHR42749">
    <property type="entry name" value="CELL SHAPE-DETERMINING PROTEIN MREB"/>
    <property type="match status" value="1"/>
</dbReference>
<sequence length="355" mass="37817">MPYQVGLDLGSAGTTVATDRGVTTTRRRCGAPAREIAVALGELARRRGEPPSRVALTHPVTWPHEHLEQLRQDLVDEGRADVLFVPAPHAAAIAFEEDARVPEHGTVAVFDFGATGCDIAVLRKQGVFLLAGLPERVEVGGSYLDDLVAEHVIAKIGTHSRELVRSCAEAKELLGSYPEVRIPYVAENGAGAESGEVREVRLSRLEFEAVVRPVVELTVDVLERVAASAGSGPPDVVLLVGGSSRIPLVAKEIAARLRVPVLRAPDGAAAMGALAEARRLEPEPVEEPAVEVPLPRQEDEKRHLPTTPFIAAGLLALVLGGGWAAHEAMAPRQVMTENTSVRLEAPGTAELPFIE</sequence>
<dbReference type="Proteomes" id="UP000199623">
    <property type="component" value="Unassembled WGS sequence"/>
</dbReference>
<keyword evidence="2" id="KW-0547">Nucleotide-binding</keyword>
<name>A0A1G7Y6S3_9PSEU</name>
<gene>
    <name evidence="6" type="ORF">SAMN05216553_113121</name>
</gene>
<evidence type="ECO:0000313" key="6">
    <source>
        <dbReference type="EMBL" id="SDG92141.1"/>
    </source>
</evidence>
<dbReference type="InterPro" id="IPR043129">
    <property type="entry name" value="ATPase_NBD"/>
</dbReference>
<dbReference type="GO" id="GO:0005524">
    <property type="term" value="F:ATP binding"/>
    <property type="evidence" value="ECO:0007669"/>
    <property type="project" value="UniProtKB-KW"/>
</dbReference>
<keyword evidence="4" id="KW-0346">Stress response</keyword>
<dbReference type="PROSITE" id="PS01036">
    <property type="entry name" value="HSP70_3"/>
    <property type="match status" value="1"/>
</dbReference>
<keyword evidence="7" id="KW-1185">Reference proteome</keyword>
<dbReference type="PANTHER" id="PTHR42749:SF1">
    <property type="entry name" value="CELL SHAPE-DETERMINING PROTEIN MREB"/>
    <property type="match status" value="1"/>
</dbReference>
<evidence type="ECO:0000256" key="2">
    <source>
        <dbReference type="ARBA" id="ARBA00022741"/>
    </source>
</evidence>
<evidence type="ECO:0000256" key="3">
    <source>
        <dbReference type="ARBA" id="ARBA00022840"/>
    </source>
</evidence>
<dbReference type="CDD" id="cd10170">
    <property type="entry name" value="ASKHA_NBD_HSP70"/>
    <property type="match status" value="1"/>
</dbReference>
<reference evidence="7" key="1">
    <citation type="submission" date="2016-10" db="EMBL/GenBank/DDBJ databases">
        <authorList>
            <person name="Varghese N."/>
            <person name="Submissions S."/>
        </authorList>
    </citation>
    <scope>NUCLEOTIDE SEQUENCE [LARGE SCALE GENOMIC DNA]</scope>
    <source>
        <strain evidence="7">CGMCC 4.3506</strain>
    </source>
</reference>
<dbReference type="Gene3D" id="3.30.420.40">
    <property type="match status" value="2"/>
</dbReference>
<protein>
    <submittedName>
        <fullName evidence="6">Hsp70 protein</fullName>
    </submittedName>
</protein>
<dbReference type="EMBL" id="FNCC01000013">
    <property type="protein sequence ID" value="SDG92141.1"/>
    <property type="molecule type" value="Genomic_DNA"/>
</dbReference>
<dbReference type="Gene3D" id="3.90.640.10">
    <property type="entry name" value="Actin, Chain A, domain 4"/>
    <property type="match status" value="1"/>
</dbReference>
<organism evidence="6 7">
    <name type="scientific">Lentzea fradiae</name>
    <dbReference type="NCBI Taxonomy" id="200378"/>
    <lineage>
        <taxon>Bacteria</taxon>
        <taxon>Bacillati</taxon>
        <taxon>Actinomycetota</taxon>
        <taxon>Actinomycetes</taxon>
        <taxon>Pseudonocardiales</taxon>
        <taxon>Pseudonocardiaceae</taxon>
        <taxon>Lentzea</taxon>
    </lineage>
</organism>
<dbReference type="InterPro" id="IPR013126">
    <property type="entry name" value="Hsp_70_fam"/>
</dbReference>
<proteinExistence type="inferred from homology"/>
<dbReference type="AlphaFoldDB" id="A0A1G7Y6S3"/>
<dbReference type="STRING" id="200378.SAMN05216553_113121"/>
<dbReference type="Pfam" id="PF00012">
    <property type="entry name" value="HSP70"/>
    <property type="match status" value="1"/>
</dbReference>
<evidence type="ECO:0000256" key="5">
    <source>
        <dbReference type="ARBA" id="ARBA00023186"/>
    </source>
</evidence>
<dbReference type="SUPFAM" id="SSF53067">
    <property type="entry name" value="Actin-like ATPase domain"/>
    <property type="match status" value="1"/>
</dbReference>
<dbReference type="OrthoDB" id="9766019at2"/>
<keyword evidence="5" id="KW-0143">Chaperone</keyword>
<dbReference type="GO" id="GO:0140662">
    <property type="term" value="F:ATP-dependent protein folding chaperone"/>
    <property type="evidence" value="ECO:0007669"/>
    <property type="project" value="InterPro"/>
</dbReference>